<evidence type="ECO:0000313" key="5">
    <source>
        <dbReference type="Proteomes" id="UP001221757"/>
    </source>
</evidence>
<dbReference type="Pfam" id="PF00226">
    <property type="entry name" value="DnaJ"/>
    <property type="match status" value="1"/>
</dbReference>
<dbReference type="PROSITE" id="PS50076">
    <property type="entry name" value="DNAJ_2"/>
    <property type="match status" value="1"/>
</dbReference>
<dbReference type="PROSITE" id="PS00636">
    <property type="entry name" value="DNAJ_1"/>
    <property type="match status" value="1"/>
</dbReference>
<keyword evidence="2" id="KW-1133">Transmembrane helix</keyword>
<dbReference type="CDD" id="cd06257">
    <property type="entry name" value="DnaJ"/>
    <property type="match status" value="1"/>
</dbReference>
<evidence type="ECO:0000313" key="4">
    <source>
        <dbReference type="EMBL" id="KAJ7618942.1"/>
    </source>
</evidence>
<accession>A0AAD7FGL8</accession>
<dbReference type="InterPro" id="IPR036869">
    <property type="entry name" value="J_dom_sf"/>
</dbReference>
<dbReference type="InterPro" id="IPR052763">
    <property type="entry name" value="DnaJ_C4"/>
</dbReference>
<feature type="transmembrane region" description="Helical" evidence="2">
    <location>
        <begin position="183"/>
        <end position="202"/>
    </location>
</feature>
<dbReference type="PANTHER" id="PTHR44825:SF1">
    <property type="entry name" value="DNAJ HOMOLOG SUBFAMILY C MEMBER 4"/>
    <property type="match status" value="1"/>
</dbReference>
<protein>
    <submittedName>
        <fullName evidence="4">DnaJ domain-containing protein</fullName>
    </submittedName>
</protein>
<dbReference type="InterPro" id="IPR018253">
    <property type="entry name" value="DnaJ_domain_CS"/>
</dbReference>
<dbReference type="PRINTS" id="PR00625">
    <property type="entry name" value="JDOMAIN"/>
</dbReference>
<evidence type="ECO:0000259" key="3">
    <source>
        <dbReference type="PROSITE" id="PS50076"/>
    </source>
</evidence>
<feature type="region of interest" description="Disordered" evidence="1">
    <location>
        <begin position="106"/>
        <end position="162"/>
    </location>
</feature>
<dbReference type="Gene3D" id="1.10.287.110">
    <property type="entry name" value="DnaJ domain"/>
    <property type="match status" value="1"/>
</dbReference>
<sequence>MHRRALSSTGCRRGTHYDTLGIRREATIDQVKKAFFAMSKEHHPDVPHHKEKPQFHEITEAYNVLRDPVSRRAYDNTLPDPQAQPPSTLQARHLADTAARFRRAMRPAASPAPAFNSRARATLHGEPPFPRREPSHTPLPGAHDRHHRHPGQRYKPPDPAAQAAAFAAQQADLREQKTRMSRFMTSTFLFCTVVLSATVFAIRDR</sequence>
<organism evidence="4 5">
    <name type="scientific">Mycena rosella</name>
    <name type="common">Pink bonnet</name>
    <name type="synonym">Agaricus rosellus</name>
    <dbReference type="NCBI Taxonomy" id="1033263"/>
    <lineage>
        <taxon>Eukaryota</taxon>
        <taxon>Fungi</taxon>
        <taxon>Dikarya</taxon>
        <taxon>Basidiomycota</taxon>
        <taxon>Agaricomycotina</taxon>
        <taxon>Agaricomycetes</taxon>
        <taxon>Agaricomycetidae</taxon>
        <taxon>Agaricales</taxon>
        <taxon>Marasmiineae</taxon>
        <taxon>Mycenaceae</taxon>
        <taxon>Mycena</taxon>
    </lineage>
</organism>
<comment type="caution">
    <text evidence="4">The sequence shown here is derived from an EMBL/GenBank/DDBJ whole genome shotgun (WGS) entry which is preliminary data.</text>
</comment>
<keyword evidence="5" id="KW-1185">Reference proteome</keyword>
<dbReference type="InterPro" id="IPR001623">
    <property type="entry name" value="DnaJ_domain"/>
</dbReference>
<proteinExistence type="predicted"/>
<dbReference type="PANTHER" id="PTHR44825">
    <property type="match status" value="1"/>
</dbReference>
<name>A0AAD7FGL8_MYCRO</name>
<feature type="domain" description="J" evidence="3">
    <location>
        <begin position="15"/>
        <end position="78"/>
    </location>
</feature>
<evidence type="ECO:0000256" key="1">
    <source>
        <dbReference type="SAM" id="MobiDB-lite"/>
    </source>
</evidence>
<dbReference type="SUPFAM" id="SSF46565">
    <property type="entry name" value="Chaperone J-domain"/>
    <property type="match status" value="1"/>
</dbReference>
<dbReference type="Proteomes" id="UP001221757">
    <property type="component" value="Unassembled WGS sequence"/>
</dbReference>
<reference evidence="4" key="1">
    <citation type="submission" date="2023-03" db="EMBL/GenBank/DDBJ databases">
        <title>Massive genome expansion in bonnet fungi (Mycena s.s.) driven by repeated elements and novel gene families across ecological guilds.</title>
        <authorList>
            <consortium name="Lawrence Berkeley National Laboratory"/>
            <person name="Harder C.B."/>
            <person name="Miyauchi S."/>
            <person name="Viragh M."/>
            <person name="Kuo A."/>
            <person name="Thoen E."/>
            <person name="Andreopoulos B."/>
            <person name="Lu D."/>
            <person name="Skrede I."/>
            <person name="Drula E."/>
            <person name="Henrissat B."/>
            <person name="Morin E."/>
            <person name="Kohler A."/>
            <person name="Barry K."/>
            <person name="LaButti K."/>
            <person name="Morin E."/>
            <person name="Salamov A."/>
            <person name="Lipzen A."/>
            <person name="Mereny Z."/>
            <person name="Hegedus B."/>
            <person name="Baldrian P."/>
            <person name="Stursova M."/>
            <person name="Weitz H."/>
            <person name="Taylor A."/>
            <person name="Grigoriev I.V."/>
            <person name="Nagy L.G."/>
            <person name="Martin F."/>
            <person name="Kauserud H."/>
        </authorList>
    </citation>
    <scope>NUCLEOTIDE SEQUENCE</scope>
    <source>
        <strain evidence="4">CBHHK067</strain>
    </source>
</reference>
<evidence type="ECO:0000256" key="2">
    <source>
        <dbReference type="SAM" id="Phobius"/>
    </source>
</evidence>
<keyword evidence="2" id="KW-0812">Transmembrane</keyword>
<keyword evidence="2" id="KW-0472">Membrane</keyword>
<dbReference type="EMBL" id="JARKIE010000744">
    <property type="protein sequence ID" value="KAJ7618942.1"/>
    <property type="molecule type" value="Genomic_DNA"/>
</dbReference>
<gene>
    <name evidence="4" type="ORF">B0H17DRAFT_1114416</name>
</gene>
<dbReference type="SMART" id="SM00271">
    <property type="entry name" value="DnaJ"/>
    <property type="match status" value="1"/>
</dbReference>
<dbReference type="AlphaFoldDB" id="A0AAD7FGL8"/>